<organism evidence="1">
    <name type="scientific">termite gut metagenome</name>
    <dbReference type="NCBI Taxonomy" id="433724"/>
    <lineage>
        <taxon>unclassified sequences</taxon>
        <taxon>metagenomes</taxon>
        <taxon>organismal metagenomes</taxon>
    </lineage>
</organism>
<dbReference type="EMBL" id="SNRY01005864">
    <property type="protein sequence ID" value="KAA6313927.1"/>
    <property type="molecule type" value="Genomic_DNA"/>
</dbReference>
<accession>A0A5J4PWB9</accession>
<reference evidence="1" key="1">
    <citation type="submission" date="2019-03" db="EMBL/GenBank/DDBJ databases">
        <title>Single cell metagenomics reveals metabolic interactions within the superorganism composed of flagellate Streblomastix strix and complex community of Bacteroidetes bacteria on its surface.</title>
        <authorList>
            <person name="Treitli S.C."/>
            <person name="Kolisko M."/>
            <person name="Husnik F."/>
            <person name="Keeling P."/>
            <person name="Hampl V."/>
        </authorList>
    </citation>
    <scope>NUCLEOTIDE SEQUENCE</scope>
    <source>
        <strain evidence="1">STM</strain>
    </source>
</reference>
<sequence length="28" mass="3453">KLDRMWILRKYLADMNPLKAMDFVKSRL</sequence>
<name>A0A5J4PWB9_9ZZZZ</name>
<feature type="non-terminal residue" evidence="1">
    <location>
        <position position="1"/>
    </location>
</feature>
<comment type="caution">
    <text evidence="1">The sequence shown here is derived from an EMBL/GenBank/DDBJ whole genome shotgun (WGS) entry which is preliminary data.</text>
</comment>
<protein>
    <submittedName>
        <fullName evidence="1">Uncharacterized protein</fullName>
    </submittedName>
</protein>
<dbReference type="AlphaFoldDB" id="A0A5J4PWB9"/>
<gene>
    <name evidence="1" type="ORF">EZS27_035385</name>
</gene>
<proteinExistence type="predicted"/>
<evidence type="ECO:0000313" key="1">
    <source>
        <dbReference type="EMBL" id="KAA6313927.1"/>
    </source>
</evidence>